<dbReference type="OrthoDB" id="9076234at2"/>
<protein>
    <submittedName>
        <fullName evidence="1">Uncharacterized protein</fullName>
    </submittedName>
</protein>
<sequence length="320" mass="36260">MKESIVNTLLNRPELLAEICSATDAEQGVPTLEQSLQRIEPKIGLRHVLTRGSWHRPGGVVDKGLTSISSNLRRWAEQESADDVDTLIANYADADYLVTRLAGKTHYFTAVTGERPADFIQLEIEQLQEVVERPLVIPDWYPDSLEEFLEPVDYPRLSPTPVGPPFYRFRRVTPIARLLDETAGEPGSFTALRRFLDDWAQSSAVEGGHFCRHWILALREYMDRDGEVRQTATPVTTFSGSLPDLPPGERLGGAELANAIHAYDRVVGYPFAWFFHMLSRQAENYQLARAVLRDLMGAYDYLPARDLKVLRQWEARSYAV</sequence>
<evidence type="ECO:0000313" key="2">
    <source>
        <dbReference type="Proteomes" id="UP000034410"/>
    </source>
</evidence>
<dbReference type="KEGG" id="seds:AAY24_16660"/>
<keyword evidence="2" id="KW-1185">Reference proteome</keyword>
<dbReference type="Proteomes" id="UP000034410">
    <property type="component" value="Chromosome"/>
</dbReference>
<proteinExistence type="predicted"/>
<dbReference type="AlphaFoldDB" id="A0A0F7K1F1"/>
<dbReference type="PATRIC" id="fig|1543721.4.peg.3444"/>
<dbReference type="EMBL" id="CP011412">
    <property type="protein sequence ID" value="AKH21707.1"/>
    <property type="molecule type" value="Genomic_DNA"/>
</dbReference>
<name>A0A0F7K1F1_9GAMM</name>
<accession>A0A0F7K1F1</accession>
<organism evidence="1 2">
    <name type="scientific">Sedimenticola thiotaurini</name>
    <dbReference type="NCBI Taxonomy" id="1543721"/>
    <lineage>
        <taxon>Bacteria</taxon>
        <taxon>Pseudomonadati</taxon>
        <taxon>Pseudomonadota</taxon>
        <taxon>Gammaproteobacteria</taxon>
        <taxon>Chromatiales</taxon>
        <taxon>Sedimenticolaceae</taxon>
        <taxon>Sedimenticola</taxon>
    </lineage>
</organism>
<gene>
    <name evidence="1" type="ORF">AAY24_16660</name>
</gene>
<evidence type="ECO:0000313" key="1">
    <source>
        <dbReference type="EMBL" id="AKH21707.1"/>
    </source>
</evidence>
<reference evidence="1 2" key="1">
    <citation type="journal article" date="2015" name="Genome Announc.">
        <title>Complete Genome Sequence of Sedimenticola thiotaurini Strain SIP-G1, a Polyphosphate- and Polyhydroxyalkanoate-Accumulating Sulfur-Oxidizing Gammaproteobacterium Isolated from Salt Marsh Sediments.</title>
        <authorList>
            <person name="Flood B.E."/>
            <person name="Jones D.S."/>
            <person name="Bailey J.V."/>
        </authorList>
    </citation>
    <scope>NUCLEOTIDE SEQUENCE [LARGE SCALE GENOMIC DNA]</scope>
    <source>
        <strain evidence="1 2">SIP-G1</strain>
    </source>
</reference>